<feature type="region of interest" description="Disordered" evidence="1">
    <location>
        <begin position="115"/>
        <end position="206"/>
    </location>
</feature>
<protein>
    <submittedName>
        <fullName evidence="2">Uncharacterized protein</fullName>
    </submittedName>
</protein>
<dbReference type="EMBL" id="DF237349">
    <property type="protein sequence ID" value="GAQ88103.1"/>
    <property type="molecule type" value="Genomic_DNA"/>
</dbReference>
<evidence type="ECO:0000256" key="1">
    <source>
        <dbReference type="SAM" id="MobiDB-lite"/>
    </source>
</evidence>
<keyword evidence="3" id="KW-1185">Reference proteome</keyword>
<gene>
    <name evidence="2" type="ORF">KFL_004000060</name>
</gene>
<dbReference type="OMA" id="QNQGATW"/>
<dbReference type="AlphaFoldDB" id="A0A1Y1IBZ6"/>
<dbReference type="Proteomes" id="UP000054558">
    <property type="component" value="Unassembled WGS sequence"/>
</dbReference>
<evidence type="ECO:0000313" key="3">
    <source>
        <dbReference type="Proteomes" id="UP000054558"/>
    </source>
</evidence>
<reference evidence="2 3" key="1">
    <citation type="journal article" date="2014" name="Nat. Commun.">
        <title>Klebsormidium flaccidum genome reveals primary factors for plant terrestrial adaptation.</title>
        <authorList>
            <person name="Hori K."/>
            <person name="Maruyama F."/>
            <person name="Fujisawa T."/>
            <person name="Togashi T."/>
            <person name="Yamamoto N."/>
            <person name="Seo M."/>
            <person name="Sato S."/>
            <person name="Yamada T."/>
            <person name="Mori H."/>
            <person name="Tajima N."/>
            <person name="Moriyama T."/>
            <person name="Ikeuchi M."/>
            <person name="Watanabe M."/>
            <person name="Wada H."/>
            <person name="Kobayashi K."/>
            <person name="Saito M."/>
            <person name="Masuda T."/>
            <person name="Sasaki-Sekimoto Y."/>
            <person name="Mashiguchi K."/>
            <person name="Awai K."/>
            <person name="Shimojima M."/>
            <person name="Masuda S."/>
            <person name="Iwai M."/>
            <person name="Nobusawa T."/>
            <person name="Narise T."/>
            <person name="Kondo S."/>
            <person name="Saito H."/>
            <person name="Sato R."/>
            <person name="Murakawa M."/>
            <person name="Ihara Y."/>
            <person name="Oshima-Yamada Y."/>
            <person name="Ohtaka K."/>
            <person name="Satoh M."/>
            <person name="Sonobe K."/>
            <person name="Ishii M."/>
            <person name="Ohtani R."/>
            <person name="Kanamori-Sato M."/>
            <person name="Honoki R."/>
            <person name="Miyazaki D."/>
            <person name="Mochizuki H."/>
            <person name="Umetsu J."/>
            <person name="Higashi K."/>
            <person name="Shibata D."/>
            <person name="Kamiya Y."/>
            <person name="Sato N."/>
            <person name="Nakamura Y."/>
            <person name="Tabata S."/>
            <person name="Ida S."/>
            <person name="Kurokawa K."/>
            <person name="Ohta H."/>
        </authorList>
    </citation>
    <scope>NUCLEOTIDE SEQUENCE [LARGE SCALE GENOMIC DNA]</scope>
    <source>
        <strain evidence="2 3">NIES-2285</strain>
    </source>
</reference>
<dbReference type="OrthoDB" id="2020228at2759"/>
<feature type="compositionally biased region" description="Basic and acidic residues" evidence="1">
    <location>
        <begin position="115"/>
        <end position="126"/>
    </location>
</feature>
<organism evidence="2 3">
    <name type="scientific">Klebsormidium nitens</name>
    <name type="common">Green alga</name>
    <name type="synonym">Ulothrix nitens</name>
    <dbReference type="NCBI Taxonomy" id="105231"/>
    <lineage>
        <taxon>Eukaryota</taxon>
        <taxon>Viridiplantae</taxon>
        <taxon>Streptophyta</taxon>
        <taxon>Klebsormidiophyceae</taxon>
        <taxon>Klebsormidiales</taxon>
        <taxon>Klebsormidiaceae</taxon>
        <taxon>Klebsormidium</taxon>
    </lineage>
</organism>
<name>A0A1Y1IBZ6_KLENI</name>
<accession>A0A1Y1IBZ6</accession>
<sequence>MASSAAIASRLAGQTVALSHAERRHATAGSAFSSSLKTSTFTPAGLRCSSKNCAQRSRVVCALAEQNEDASELKVQRRSIMAAAVALTAALVGETFASGNAKADIQKVEGAVRDEQDAVTQGRREPSTLGRGAGNTVQEAGRVNAQASGGTITGAPKMEKPGGAYRSPQSDTLTIGQDVDSKKSSPAGILQGKSPGKSAGEKSSPV</sequence>
<proteinExistence type="predicted"/>
<evidence type="ECO:0000313" key="2">
    <source>
        <dbReference type="EMBL" id="GAQ88103.1"/>
    </source>
</evidence>